<evidence type="ECO:0000259" key="1">
    <source>
        <dbReference type="Pfam" id="PF04230"/>
    </source>
</evidence>
<dbReference type="InterPro" id="IPR007345">
    <property type="entry name" value="Polysacch_pyruvyl_Trfase"/>
</dbReference>
<evidence type="ECO:0000313" key="2">
    <source>
        <dbReference type="EMBL" id="AZL58130.1"/>
    </source>
</evidence>
<dbReference type="EMBL" id="CP034328">
    <property type="protein sequence ID" value="AZL58130.1"/>
    <property type="molecule type" value="Genomic_DNA"/>
</dbReference>
<gene>
    <name evidence="2" type="ORF">EI545_04310</name>
</gene>
<dbReference type="KEGG" id="taw:EI545_04310"/>
<sequence length="306" mass="33586">MKLTYFRNTPANFGDEINAFMWHNLVPPGFLDEDETELFLGIGSILWDHLPKSPIKHVMGSGFGGYTAPPDVHDGSWNVVWLRGPITAEKLGLDPSLAICDSAILLRATTLPPPLGGGRTVFMPHFESAARGSWQKVCALAGIDYLDPRGDCVELLSKIRGARLMITEAMHGAIVADALRVPWIPILPFFPQHRAKWEDWARSLAVTLSPATLPPSNLLETYTLFTGLPGKGQRSRAMFRSWPAAPVNKALVYRAALSLRRLAEKGAPQLSGDAEIDRATERSVEALDRFVRSRTAAPAAAGRKER</sequence>
<feature type="domain" description="Polysaccharide pyruvyl transferase" evidence="1">
    <location>
        <begin position="75"/>
        <end position="186"/>
    </location>
</feature>
<keyword evidence="3" id="KW-1185">Reference proteome</keyword>
<organism evidence="2 3">
    <name type="scientific">Tabrizicola piscis</name>
    <dbReference type="NCBI Taxonomy" id="2494374"/>
    <lineage>
        <taxon>Bacteria</taxon>
        <taxon>Pseudomonadati</taxon>
        <taxon>Pseudomonadota</taxon>
        <taxon>Alphaproteobacteria</taxon>
        <taxon>Rhodobacterales</taxon>
        <taxon>Paracoccaceae</taxon>
        <taxon>Tabrizicola</taxon>
    </lineage>
</organism>
<dbReference type="Pfam" id="PF04230">
    <property type="entry name" value="PS_pyruv_trans"/>
    <property type="match status" value="1"/>
</dbReference>
<evidence type="ECO:0000313" key="3">
    <source>
        <dbReference type="Proteomes" id="UP000282002"/>
    </source>
</evidence>
<reference evidence="2 3" key="1">
    <citation type="submission" date="2018-12" db="EMBL/GenBank/DDBJ databases">
        <title>Complete genome sequencing of Tabrizicola sp. K13M18.</title>
        <authorList>
            <person name="Bae J.-W."/>
        </authorList>
    </citation>
    <scope>NUCLEOTIDE SEQUENCE [LARGE SCALE GENOMIC DNA]</scope>
    <source>
        <strain evidence="2 3">K13M18</strain>
    </source>
</reference>
<name>A0A3S8U3G0_9RHOB</name>
<dbReference type="AlphaFoldDB" id="A0A3S8U3G0"/>
<accession>A0A3S8U3G0</accession>
<dbReference type="OrthoDB" id="9803627at2"/>
<proteinExistence type="predicted"/>
<dbReference type="RefSeq" id="WP_125324331.1">
    <property type="nucleotide sequence ID" value="NZ_CP034328.1"/>
</dbReference>
<keyword evidence="2" id="KW-0808">Transferase</keyword>
<protein>
    <submittedName>
        <fullName evidence="2">Pyruvyl transferase</fullName>
    </submittedName>
</protein>
<dbReference type="Proteomes" id="UP000282002">
    <property type="component" value="Chromosome"/>
</dbReference>
<dbReference type="GO" id="GO:0016740">
    <property type="term" value="F:transferase activity"/>
    <property type="evidence" value="ECO:0007669"/>
    <property type="project" value="UniProtKB-KW"/>
</dbReference>